<feature type="transmembrane region" description="Helical" evidence="1">
    <location>
        <begin position="222"/>
        <end position="241"/>
    </location>
</feature>
<feature type="transmembrane region" description="Helical" evidence="1">
    <location>
        <begin position="253"/>
        <end position="274"/>
    </location>
</feature>
<keyword evidence="1" id="KW-0472">Membrane</keyword>
<accession>A0A1G4T5C7</accession>
<sequence length="325" mass="34769">MSFLMPILRQTRETLEIYWVLVRIMVPITLLTELLARMGVIKAVAPAFAPVMDLVGLPPELGLAWLTGMLVGIWGAIPLIFTLVPTSSLSVADITVFSALVLFAHGLPIEQKIIQKAGPGMIATTLLRILGGLLYAFLLHHVLVATGWLSAPANPTWIPMSATVGWAAYVLALGETMIWMLAILVVLSWSLELLRATGLLELMMKALSPILRLASIRGEAEQLTAVGLFLGISYGAGLLIREARSGAISPRQVFLSCVFMGFAHSVIEDTILVISLGADVYGVLGGRLAFAVAATAAIGALLGRLSDETFFAQIFRLPHAQSESG</sequence>
<evidence type="ECO:0000313" key="4">
    <source>
        <dbReference type="Proteomes" id="UP000199542"/>
    </source>
</evidence>
<keyword evidence="1" id="KW-1133">Transmembrane helix</keyword>
<dbReference type="Proteomes" id="UP000199542">
    <property type="component" value="Unassembled WGS sequence"/>
</dbReference>
<feature type="transmembrane region" description="Helical" evidence="1">
    <location>
        <begin position="20"/>
        <end position="40"/>
    </location>
</feature>
<protein>
    <recommendedName>
        <fullName evidence="2">Nucleoside transporter/FeoB GTPase Gate domain-containing protein</fullName>
    </recommendedName>
</protein>
<organism evidence="3 4">
    <name type="scientific">Rhizobium mongolense subsp. loessense</name>
    <dbReference type="NCBI Taxonomy" id="158890"/>
    <lineage>
        <taxon>Bacteria</taxon>
        <taxon>Pseudomonadati</taxon>
        <taxon>Pseudomonadota</taxon>
        <taxon>Alphaproteobacteria</taxon>
        <taxon>Hyphomicrobiales</taxon>
        <taxon>Rhizobiaceae</taxon>
        <taxon>Rhizobium/Agrobacterium group</taxon>
        <taxon>Rhizobium</taxon>
    </lineage>
</organism>
<feature type="transmembrane region" description="Helical" evidence="1">
    <location>
        <begin position="280"/>
        <end position="302"/>
    </location>
</feature>
<feature type="transmembrane region" description="Helical" evidence="1">
    <location>
        <begin position="126"/>
        <end position="146"/>
    </location>
</feature>
<reference evidence="3 4" key="1">
    <citation type="submission" date="2016-10" db="EMBL/GenBank/DDBJ databases">
        <authorList>
            <person name="de Groot N.N."/>
        </authorList>
    </citation>
    <scope>NUCLEOTIDE SEQUENCE [LARGE SCALE GENOMIC DNA]</scope>
    <source>
        <strain evidence="3 4">CGMCC 1.3401</strain>
    </source>
</reference>
<evidence type="ECO:0000256" key="1">
    <source>
        <dbReference type="SAM" id="Phobius"/>
    </source>
</evidence>
<dbReference type="RefSeq" id="WP_092587179.1">
    <property type="nucleotide sequence ID" value="NZ_FMTM01000008.1"/>
</dbReference>
<feature type="domain" description="Nucleoside transporter/FeoB GTPase Gate" evidence="2">
    <location>
        <begin position="178"/>
        <end position="276"/>
    </location>
</feature>
<keyword evidence="1" id="KW-0812">Transmembrane</keyword>
<dbReference type="EMBL" id="FMTM01000008">
    <property type="protein sequence ID" value="SCW76618.1"/>
    <property type="molecule type" value="Genomic_DNA"/>
</dbReference>
<feature type="transmembrane region" description="Helical" evidence="1">
    <location>
        <begin position="166"/>
        <end position="187"/>
    </location>
</feature>
<dbReference type="AlphaFoldDB" id="A0A1G4T5C7"/>
<name>A0A1G4T5C7_9HYPH</name>
<evidence type="ECO:0000313" key="3">
    <source>
        <dbReference type="EMBL" id="SCW76618.1"/>
    </source>
</evidence>
<gene>
    <name evidence="3" type="ORF">SAMN02927900_04688</name>
</gene>
<feature type="transmembrane region" description="Helical" evidence="1">
    <location>
        <begin position="61"/>
        <end position="81"/>
    </location>
</feature>
<proteinExistence type="predicted"/>
<dbReference type="InterPro" id="IPR011642">
    <property type="entry name" value="Gate_dom"/>
</dbReference>
<evidence type="ECO:0000259" key="2">
    <source>
        <dbReference type="Pfam" id="PF07670"/>
    </source>
</evidence>
<dbReference type="Pfam" id="PF07670">
    <property type="entry name" value="Gate"/>
    <property type="match status" value="1"/>
</dbReference>
<feature type="transmembrane region" description="Helical" evidence="1">
    <location>
        <begin position="87"/>
        <end position="105"/>
    </location>
</feature>